<proteinExistence type="inferred from homology"/>
<dbReference type="GO" id="GO:0005669">
    <property type="term" value="C:transcription factor TFIID complex"/>
    <property type="evidence" value="ECO:0007669"/>
    <property type="project" value="InterPro"/>
</dbReference>
<keyword evidence="12" id="KW-1185">Reference proteome</keyword>
<evidence type="ECO:0000256" key="5">
    <source>
        <dbReference type="ARBA" id="ARBA00023163"/>
    </source>
</evidence>
<feature type="region of interest" description="Disordered" evidence="7">
    <location>
        <begin position="537"/>
        <end position="559"/>
    </location>
</feature>
<comment type="subcellular location">
    <subcellularLocation>
        <location evidence="1">Nucleus</location>
    </subcellularLocation>
</comment>
<dbReference type="Gene3D" id="1.10.390.10">
    <property type="entry name" value="Neutral Protease Domain 2"/>
    <property type="match status" value="1"/>
</dbReference>
<dbReference type="InterPro" id="IPR014782">
    <property type="entry name" value="Peptidase_M1_dom"/>
</dbReference>
<dbReference type="AlphaFoldDB" id="A0AAD5Y7V5"/>
<dbReference type="InterPro" id="IPR037813">
    <property type="entry name" value="TAF2"/>
</dbReference>
<feature type="domain" description="Peptidase M1 membrane alanine aminopeptidase" evidence="8">
    <location>
        <begin position="225"/>
        <end position="448"/>
    </location>
</feature>
<gene>
    <name evidence="11" type="ORF">HK103_004941</name>
</gene>
<evidence type="ECO:0000256" key="4">
    <source>
        <dbReference type="ARBA" id="ARBA00023015"/>
    </source>
</evidence>
<dbReference type="GO" id="GO:0000976">
    <property type="term" value="F:transcription cis-regulatory region binding"/>
    <property type="evidence" value="ECO:0007669"/>
    <property type="project" value="TreeGrafter"/>
</dbReference>
<evidence type="ECO:0000313" key="12">
    <source>
        <dbReference type="Proteomes" id="UP001210925"/>
    </source>
</evidence>
<feature type="domain" description="Transcription initiation factor TFIID subunit 2 TPR repeats" evidence="10">
    <location>
        <begin position="595"/>
        <end position="754"/>
    </location>
</feature>
<evidence type="ECO:0000313" key="11">
    <source>
        <dbReference type="EMBL" id="KAJ3257113.1"/>
    </source>
</evidence>
<dbReference type="InterPro" id="IPR057991">
    <property type="entry name" value="TPR_TAF2_C"/>
</dbReference>
<keyword evidence="5" id="KW-0804">Transcription</keyword>
<dbReference type="PANTHER" id="PTHR15137:SF9">
    <property type="entry name" value="TRANSCRIPTION INITIATION FACTOR TFIID SUBUNIT 2"/>
    <property type="match status" value="1"/>
</dbReference>
<keyword evidence="4" id="KW-0805">Transcription regulation</keyword>
<evidence type="ECO:0000259" key="10">
    <source>
        <dbReference type="Pfam" id="PF25577"/>
    </source>
</evidence>
<dbReference type="Proteomes" id="UP001210925">
    <property type="component" value="Unassembled WGS sequence"/>
</dbReference>
<dbReference type="GO" id="GO:0003682">
    <property type="term" value="F:chromatin binding"/>
    <property type="evidence" value="ECO:0007669"/>
    <property type="project" value="TreeGrafter"/>
</dbReference>
<sequence>MKDLEIIKSVVCLDIDFIHKPKCFCSLVIQPTKPIKQLTINSLVNIKSLLLNNNIADYQQKDGNLTITMDTSDLITLDIEYDFDLKWYGPYEKQGKSLQCQISAIKQQARWWLPCIDNIQDKYIFEFQITVPGNFTVICTGNLLGKNSVNDKVMFCYEMNTPISPNCIVISIGEYESSKFSYSKPIKNEDEDMPEIVAPSPARVEVFYLPKFKSSIHATCFYLPQALEFIEQWVGASYPFNCCKIVFGETTNCPITVGATVVIASVNLLITEHVIDHVFSTRFYLVQGLACQWFGQYINHETWADIWIIAGFTRFISYQFMRKMHGNNEVKFRIKKDMERVCVIDVKQPALCPINTHKVKDDILVGQHFSPFEDAFSTRAELMNLKSCLVMNMMEKRFGKGLLQKMANKILVTQMSGELTTGLGTLQFLKYARKVSGKLELKEFADQWIYGSGSPIFTTTYNFNRKKMVIELKIQQRSSNAGMVGATHKFTGPMVIRVQEPGGTFDTEIRVEEFIKIYDIIYHTKYKRIRRGAEKKKKKNLNGEEEYEEEEEEQREYGVEEGHDIIAEPDRITFEWIRLDPEGVWLCYKTFEQEDFMWNSILRQDKDVVAQYEAIQALAKIPSSATCATLTLLMKDLNFFYRLRMEAAYALINFNTAELENMGLVNLLKTLKENYCMDGADYLPKQNNFEDLQEYYMLQAVIYAISKFRDSRGWSPSKSRQALIDILRLNDNTNNSYTDSGLLSLLLDCIGNMFLARPKSADDIASNLLERSQIKETRVLRNEDVEELEFPIDLSNWSRFNSETVKNYFEDEDHDLLNICIKEIDRLLVRDRFAPSHQNSVTVTCLEVMIKWQIAGLMQPNLKLFLFYSRFGHFVSIREIAIEGLILLTGLNNPSILKYLAKLCLQDPDSVIRYYTSRALMSYVAMAIAQVDGGSQQGKRKRVLKDILQILTDSWGSE</sequence>
<dbReference type="Pfam" id="PF25316">
    <property type="entry name" value="TAF2_3rd"/>
    <property type="match status" value="1"/>
</dbReference>
<protein>
    <recommendedName>
        <fullName evidence="3">Transcription initiation factor TFIID subunit 2</fullName>
    </recommendedName>
</protein>
<dbReference type="GO" id="GO:0006367">
    <property type="term" value="P:transcription initiation at RNA polymerase II promoter"/>
    <property type="evidence" value="ECO:0007669"/>
    <property type="project" value="TreeGrafter"/>
</dbReference>
<dbReference type="SUPFAM" id="SSF55486">
    <property type="entry name" value="Metalloproteases ('zincins'), catalytic domain"/>
    <property type="match status" value="1"/>
</dbReference>
<evidence type="ECO:0000256" key="7">
    <source>
        <dbReference type="SAM" id="MobiDB-lite"/>
    </source>
</evidence>
<evidence type="ECO:0000256" key="2">
    <source>
        <dbReference type="ARBA" id="ARBA00010937"/>
    </source>
</evidence>
<dbReference type="Gene3D" id="2.60.40.1730">
    <property type="entry name" value="tricorn interacting facor f3 domain"/>
    <property type="match status" value="1"/>
</dbReference>
<feature type="compositionally biased region" description="Acidic residues" evidence="7">
    <location>
        <begin position="543"/>
        <end position="554"/>
    </location>
</feature>
<feature type="domain" description="Transcription initiation factor TFIID subunit 2 TPR repeats" evidence="10">
    <location>
        <begin position="819"/>
        <end position="925"/>
    </location>
</feature>
<dbReference type="InterPro" id="IPR042097">
    <property type="entry name" value="Aminopeptidase_N-like_N_sf"/>
</dbReference>
<dbReference type="SUPFAM" id="SSF63737">
    <property type="entry name" value="Leukotriene A4 hydrolase N-terminal domain"/>
    <property type="match status" value="1"/>
</dbReference>
<evidence type="ECO:0000259" key="8">
    <source>
        <dbReference type="Pfam" id="PF01433"/>
    </source>
</evidence>
<evidence type="ECO:0000256" key="3">
    <source>
        <dbReference type="ARBA" id="ARBA00017363"/>
    </source>
</evidence>
<dbReference type="SUPFAM" id="SSF48371">
    <property type="entry name" value="ARM repeat"/>
    <property type="match status" value="1"/>
</dbReference>
<dbReference type="InterPro" id="IPR057345">
    <property type="entry name" value="Ig-like_TAF2"/>
</dbReference>
<dbReference type="GO" id="GO:0016251">
    <property type="term" value="F:RNA polymerase II general transcription initiation factor activity"/>
    <property type="evidence" value="ECO:0007669"/>
    <property type="project" value="TreeGrafter"/>
</dbReference>
<dbReference type="InterPro" id="IPR016024">
    <property type="entry name" value="ARM-type_fold"/>
</dbReference>
<feature type="domain" description="Transcription initiation factor TFIID subunit 2 Ig-like" evidence="9">
    <location>
        <begin position="452"/>
        <end position="594"/>
    </location>
</feature>
<dbReference type="GO" id="GO:0008270">
    <property type="term" value="F:zinc ion binding"/>
    <property type="evidence" value="ECO:0007669"/>
    <property type="project" value="InterPro"/>
</dbReference>
<dbReference type="EMBL" id="JADGKB010000042">
    <property type="protein sequence ID" value="KAJ3257113.1"/>
    <property type="molecule type" value="Genomic_DNA"/>
</dbReference>
<dbReference type="Pfam" id="PF01433">
    <property type="entry name" value="Peptidase_M1"/>
    <property type="match status" value="1"/>
</dbReference>
<reference evidence="11" key="1">
    <citation type="submission" date="2020-05" db="EMBL/GenBank/DDBJ databases">
        <title>Phylogenomic resolution of chytrid fungi.</title>
        <authorList>
            <person name="Stajich J.E."/>
            <person name="Amses K."/>
            <person name="Simmons R."/>
            <person name="Seto K."/>
            <person name="Myers J."/>
            <person name="Bonds A."/>
            <person name="Quandt C.A."/>
            <person name="Barry K."/>
            <person name="Liu P."/>
            <person name="Grigoriev I."/>
            <person name="Longcore J.E."/>
            <person name="James T.Y."/>
        </authorList>
    </citation>
    <scope>NUCLEOTIDE SEQUENCE</scope>
    <source>
        <strain evidence="11">PLAUS21</strain>
    </source>
</reference>
<accession>A0AAD5Y7V5</accession>
<evidence type="ECO:0000259" key="9">
    <source>
        <dbReference type="Pfam" id="PF25316"/>
    </source>
</evidence>
<organism evidence="11 12">
    <name type="scientific">Boothiomyces macroporosus</name>
    <dbReference type="NCBI Taxonomy" id="261099"/>
    <lineage>
        <taxon>Eukaryota</taxon>
        <taxon>Fungi</taxon>
        <taxon>Fungi incertae sedis</taxon>
        <taxon>Chytridiomycota</taxon>
        <taxon>Chytridiomycota incertae sedis</taxon>
        <taxon>Chytridiomycetes</taxon>
        <taxon>Rhizophydiales</taxon>
        <taxon>Terramycetaceae</taxon>
        <taxon>Boothiomyces</taxon>
    </lineage>
</organism>
<comment type="caution">
    <text evidence="11">The sequence shown here is derived from an EMBL/GenBank/DDBJ whole genome shotgun (WGS) entry which is preliminary data.</text>
</comment>
<dbReference type="Pfam" id="PF25577">
    <property type="entry name" value="TPR_TAF2_C"/>
    <property type="match status" value="2"/>
</dbReference>
<name>A0AAD5Y7V5_9FUNG</name>
<evidence type="ECO:0000256" key="6">
    <source>
        <dbReference type="ARBA" id="ARBA00023242"/>
    </source>
</evidence>
<dbReference type="GO" id="GO:0008237">
    <property type="term" value="F:metallopeptidase activity"/>
    <property type="evidence" value="ECO:0007669"/>
    <property type="project" value="InterPro"/>
</dbReference>
<dbReference type="PANTHER" id="PTHR15137">
    <property type="entry name" value="TRANSCRIPTION INITIATION FACTOR TFIID"/>
    <property type="match status" value="1"/>
</dbReference>
<evidence type="ECO:0000256" key="1">
    <source>
        <dbReference type="ARBA" id="ARBA00004123"/>
    </source>
</evidence>
<keyword evidence="6" id="KW-0539">Nucleus</keyword>
<comment type="similarity">
    <text evidence="2">Belongs to the TAF2 family.</text>
</comment>
<dbReference type="InterPro" id="IPR027268">
    <property type="entry name" value="Peptidase_M4/M1_CTD_sf"/>
</dbReference>